<protein>
    <submittedName>
        <fullName evidence="2">Uncharacterized protein</fullName>
    </submittedName>
</protein>
<keyword evidence="3" id="KW-1185">Reference proteome</keyword>
<gene>
    <name evidence="2" type="ORF">NDU88_005680</name>
</gene>
<evidence type="ECO:0000256" key="1">
    <source>
        <dbReference type="SAM" id="MobiDB-lite"/>
    </source>
</evidence>
<feature type="compositionally biased region" description="Basic and acidic residues" evidence="1">
    <location>
        <begin position="161"/>
        <end position="186"/>
    </location>
</feature>
<feature type="compositionally biased region" description="Polar residues" evidence="1">
    <location>
        <begin position="190"/>
        <end position="204"/>
    </location>
</feature>
<dbReference type="EMBL" id="JANPWB010000001">
    <property type="protein sequence ID" value="KAJ1218094.1"/>
    <property type="molecule type" value="Genomic_DNA"/>
</dbReference>
<proteinExistence type="predicted"/>
<evidence type="ECO:0000313" key="2">
    <source>
        <dbReference type="EMBL" id="KAJ1218094.1"/>
    </source>
</evidence>
<sequence>MVGMIPGLGDDLILGTDYANFTPLLAKACQENVTYTWWGEAPYGRAEVEERPLRLKLSIKQKREQRREYHATTAPGLLEPAPQAATVLTTIGSFRQAQREDPTLKNAWQQALNPDERSARPRRRHGLHCLTLLPPTRNERVWRPIPFGFRGQQGSGRRFARLRDYNRGGSRQLEEGERKEQEGREETTDDSYNARRTSRNQATLRSCRIAAQRDPQL</sequence>
<dbReference type="Proteomes" id="UP001066276">
    <property type="component" value="Chromosome 1_1"/>
</dbReference>
<accession>A0AAV7X1Y0</accession>
<reference evidence="2" key="1">
    <citation type="journal article" date="2022" name="bioRxiv">
        <title>Sequencing and chromosome-scale assembly of the giantPleurodeles waltlgenome.</title>
        <authorList>
            <person name="Brown T."/>
            <person name="Elewa A."/>
            <person name="Iarovenko S."/>
            <person name="Subramanian E."/>
            <person name="Araus A.J."/>
            <person name="Petzold A."/>
            <person name="Susuki M."/>
            <person name="Suzuki K.-i.T."/>
            <person name="Hayashi T."/>
            <person name="Toyoda A."/>
            <person name="Oliveira C."/>
            <person name="Osipova E."/>
            <person name="Leigh N.D."/>
            <person name="Simon A."/>
            <person name="Yun M.H."/>
        </authorList>
    </citation>
    <scope>NUCLEOTIDE SEQUENCE</scope>
    <source>
        <strain evidence="2">20211129_DDA</strain>
        <tissue evidence="2">Liver</tissue>
    </source>
</reference>
<organism evidence="2 3">
    <name type="scientific">Pleurodeles waltl</name>
    <name type="common">Iberian ribbed newt</name>
    <dbReference type="NCBI Taxonomy" id="8319"/>
    <lineage>
        <taxon>Eukaryota</taxon>
        <taxon>Metazoa</taxon>
        <taxon>Chordata</taxon>
        <taxon>Craniata</taxon>
        <taxon>Vertebrata</taxon>
        <taxon>Euteleostomi</taxon>
        <taxon>Amphibia</taxon>
        <taxon>Batrachia</taxon>
        <taxon>Caudata</taxon>
        <taxon>Salamandroidea</taxon>
        <taxon>Salamandridae</taxon>
        <taxon>Pleurodelinae</taxon>
        <taxon>Pleurodeles</taxon>
    </lineage>
</organism>
<feature type="region of interest" description="Disordered" evidence="1">
    <location>
        <begin position="161"/>
        <end position="217"/>
    </location>
</feature>
<dbReference type="AlphaFoldDB" id="A0AAV7X1Y0"/>
<name>A0AAV7X1Y0_PLEWA</name>
<evidence type="ECO:0000313" key="3">
    <source>
        <dbReference type="Proteomes" id="UP001066276"/>
    </source>
</evidence>
<comment type="caution">
    <text evidence="2">The sequence shown here is derived from an EMBL/GenBank/DDBJ whole genome shotgun (WGS) entry which is preliminary data.</text>
</comment>